<dbReference type="Pfam" id="PF14214">
    <property type="entry name" value="Helitron_like_N"/>
    <property type="match status" value="1"/>
</dbReference>
<dbReference type="InterPro" id="IPR051055">
    <property type="entry name" value="PIF1_helicase"/>
</dbReference>
<keyword evidence="1" id="KW-0547">Nucleotide-binding</keyword>
<comment type="similarity">
    <text evidence="1">Belongs to the helicase family.</text>
</comment>
<name>A0AAE1LM69_9NEOP</name>
<keyword evidence="1" id="KW-0233">DNA recombination</keyword>
<dbReference type="Pfam" id="PF20209">
    <property type="entry name" value="DUF6570"/>
    <property type="match status" value="1"/>
</dbReference>
<comment type="caution">
    <text evidence="7">The sequence shown here is derived from an EMBL/GenBank/DDBJ whole genome shotgun (WGS) entry which is preliminary data.</text>
</comment>
<dbReference type="Gene3D" id="3.40.50.300">
    <property type="entry name" value="P-loop containing nucleotide triphosphate hydrolases"/>
    <property type="match status" value="2"/>
</dbReference>
<accession>A0AAE1LM69</accession>
<feature type="compositionally biased region" description="Basic and acidic residues" evidence="2">
    <location>
        <begin position="44"/>
        <end position="57"/>
    </location>
</feature>
<dbReference type="EMBL" id="JAHWGI010001142">
    <property type="protein sequence ID" value="KAK3923152.1"/>
    <property type="molecule type" value="Genomic_DNA"/>
</dbReference>
<dbReference type="InterPro" id="IPR046700">
    <property type="entry name" value="DUF6570"/>
</dbReference>
<feature type="domain" description="Helitron helicase-like" evidence="5">
    <location>
        <begin position="430"/>
        <end position="599"/>
    </location>
</feature>
<comment type="catalytic activity">
    <reaction evidence="1">
        <text>ATP + H2O = ADP + phosphate + H(+)</text>
        <dbReference type="Rhea" id="RHEA:13065"/>
        <dbReference type="ChEBI" id="CHEBI:15377"/>
        <dbReference type="ChEBI" id="CHEBI:15378"/>
        <dbReference type="ChEBI" id="CHEBI:30616"/>
        <dbReference type="ChEBI" id="CHEBI:43474"/>
        <dbReference type="ChEBI" id="CHEBI:456216"/>
        <dbReference type="EC" id="5.6.2.3"/>
    </reaction>
</comment>
<dbReference type="InterPro" id="IPR027417">
    <property type="entry name" value="P-loop_NTPase"/>
</dbReference>
<feature type="non-terminal residue" evidence="7">
    <location>
        <position position="1"/>
    </location>
</feature>
<feature type="region of interest" description="Disordered" evidence="2">
    <location>
        <begin position="28"/>
        <end position="59"/>
    </location>
</feature>
<organism evidence="7 8">
    <name type="scientific">Frankliniella fusca</name>
    <dbReference type="NCBI Taxonomy" id="407009"/>
    <lineage>
        <taxon>Eukaryota</taxon>
        <taxon>Metazoa</taxon>
        <taxon>Ecdysozoa</taxon>
        <taxon>Arthropoda</taxon>
        <taxon>Hexapoda</taxon>
        <taxon>Insecta</taxon>
        <taxon>Pterygota</taxon>
        <taxon>Neoptera</taxon>
        <taxon>Paraneoptera</taxon>
        <taxon>Thysanoptera</taxon>
        <taxon>Terebrantia</taxon>
        <taxon>Thripoidea</taxon>
        <taxon>Thripidae</taxon>
        <taxon>Frankliniella</taxon>
    </lineage>
</organism>
<dbReference type="GO" id="GO:0005524">
    <property type="term" value="F:ATP binding"/>
    <property type="evidence" value="ECO:0007669"/>
    <property type="project" value="UniProtKB-KW"/>
</dbReference>
<keyword evidence="1" id="KW-0227">DNA damage</keyword>
<sequence>MQAQSCLLVFYTLIYFISDGEHKVERAESDVTLESDDAASELSIENRSDSDESHEVPNRPSAIARVKAKVNAVLGGVAAARCYVCDRIINKRQEKVFCAESFRHTSGDNVRATPSAAEVKDLLDKLVIEPGRYSMCSTCYNDVVKGKVPTMAAVNGFRYPPRPANLPELTEVAEHILAPRIPFQQITHLGRLGRRGQYGLRGSVISIPTEPSDVTKKVIPLLPEDDQVCVVNLKRKLTHKRAYASSDVNREMIRVWGSFLAGTELYKKHDIVFDESRLVQQEAEEEHDIITEQVQHTVLIEDAMQPVSVHAEPGPLPADPLADEINIAPGEGRQPLSVVWDREAEELSFPSVYLGEARKFDRRTTRYTAMKSEVQRFDRRGARPQPLLYKYAVHCREQVSQRLRHRFKRGSETHLGGLVTKENIMDPKFIASSQKKGFAVPTLMPNSAQYWQSVSHDLFAMVRQVGKPALFLTVSAAEYHWPLLLKALKALSNSRGQMVMASPTENTEHANVPPDVLQDIENMVQESNEQDSIDIPGDERLKLIREDPVVCAMYFQEVVRLVEKLLKQHKGPMGRYPVTDFFFRIEFQARGSPHLHALLWIENAPDPLEDPEGACKFADELLTCSAWHPLAERNRHNHTTTCFKSRVVARRFAAKQLDAMDAHKHCRFGAPFWPTPYTRFIKPLYEERDERSTQIDKPWKEYLKDLKELRLRLKDVLASDNCPETLEQVWRLAGCPDDETYLLAVRSGVMHPTFMYKREVADRWQNPCMLWVVEGIESNSDAQLIADVYSLVRYCVSYITKGEKCRSELYKKITTLRLEKGFDDRALLQMLSSEALRAKETSAQEAAWVLLKYAMSKKSRFCRFIDTSPPEQRTRSPKSSAEIGNLPTGSTDVWRPDIYDTYAKRPEYLSDVSLAVFVAKYHKCTRRDKDNRNVGRLRDWFIRYRKYDCKSEDLTERENFYRAMCTLHLSWRDERADILRHGEDGQSFETLYNACEEKIMEGRRRFEAQLDLDDTLEAEVQTCVAEDETESNEATDRARRYLVGQSKYVFDDTLQAEYMDDAGQDISVDLPNAQRQPSNKPVVQLQRRGKWDDDTYRHNIRELNPKQKEVVLTIIDGIRLRSDPRFIFVDGSAGSGKSVIARNIVNAFETFAPNRHPGYPKSVVGAPTGKAAFLIGGETIHSIYRLVCDKERGSTERAHSGEEILPPLGPDRLAHLQNEFCDLYGQVIDEVCVSMLSQKNLLSVDERCRMAKGTRNAFGGIWTIFLGDFRQLEPVCGTSIYSRSTNSIAGCTSLWRRFEYTELTQNMRQGEQKEFALILKKIGDAEPLADNERKMLESRMIRKNNLQVPPNAIRIFKRNKDVDNYNMQKLLENPREKIIPLEARDRMEKNREYVHSGSAQSLRRREVSADYYLEKARALSTQQARGLPSNLLAVVGFPYMLTVNIDTSDGLVNGAVGILEWIEVGRLLSPSDQANAERNGVSSEESLLAVRRLWLRFTGNTGSRTSEMFKQRLAESVERSRHLAAELEAITGYEFPDPPADCTGLVPIERKDTVLSVIRTEQWRRVVRQQFPLVPGLAFTIHKTQGATYDSVCVEYDPAFDNELVYVALSRVPSPGGLYIDDKRVKANAKGHLFQHPISADNEDGNSLTPSQRARRIAKVTALQEERARLRSCTLVPRWHRILSSCEDPSVARIVYLNVQSLPRHVNDVTHDRVFMEADVLLFAETWLQPQQTVSLAENIREVLRCDREGGRRGGGVAVYSRVPAGPITRISREGFEMAAVWVGIGLRVGVMYCHGQPSVDSVLTAVRDLLPPLPNCQTLLYGDFNVDIMEREIGQSHRLVDELLPYGLILQNNR</sequence>
<dbReference type="InterPro" id="IPR005135">
    <property type="entry name" value="Endo/exonuclease/phosphatase"/>
</dbReference>
<dbReference type="InterPro" id="IPR025476">
    <property type="entry name" value="Helitron_helicase-like"/>
</dbReference>
<dbReference type="Pfam" id="PF03372">
    <property type="entry name" value="Exo_endo_phos"/>
    <property type="match status" value="1"/>
</dbReference>
<keyword evidence="1" id="KW-0234">DNA repair</keyword>
<dbReference type="Proteomes" id="UP001219518">
    <property type="component" value="Unassembled WGS sequence"/>
</dbReference>
<feature type="domain" description="DUF6570" evidence="6">
    <location>
        <begin position="145"/>
        <end position="278"/>
    </location>
</feature>
<dbReference type="GO" id="GO:0016787">
    <property type="term" value="F:hydrolase activity"/>
    <property type="evidence" value="ECO:0007669"/>
    <property type="project" value="UniProtKB-KW"/>
</dbReference>
<evidence type="ECO:0000259" key="6">
    <source>
        <dbReference type="Pfam" id="PF20209"/>
    </source>
</evidence>
<evidence type="ECO:0000313" key="7">
    <source>
        <dbReference type="EMBL" id="KAK3923152.1"/>
    </source>
</evidence>
<dbReference type="GO" id="GO:0043139">
    <property type="term" value="F:5'-3' DNA helicase activity"/>
    <property type="evidence" value="ECO:0007669"/>
    <property type="project" value="UniProtKB-EC"/>
</dbReference>
<keyword evidence="1" id="KW-0067">ATP-binding</keyword>
<dbReference type="Pfam" id="PF05970">
    <property type="entry name" value="PIF1"/>
    <property type="match status" value="1"/>
</dbReference>
<feature type="domain" description="DNA helicase Pif1-like DEAD-box helicase" evidence="4">
    <location>
        <begin position="1103"/>
        <end position="1324"/>
    </location>
</feature>
<dbReference type="InterPro" id="IPR036691">
    <property type="entry name" value="Endo/exonu/phosph_ase_sf"/>
</dbReference>
<dbReference type="SUPFAM" id="SSF56219">
    <property type="entry name" value="DNase I-like"/>
    <property type="match status" value="1"/>
</dbReference>
<gene>
    <name evidence="7" type="ORF">KUF71_000234</name>
</gene>
<evidence type="ECO:0000256" key="2">
    <source>
        <dbReference type="SAM" id="MobiDB-lite"/>
    </source>
</evidence>
<dbReference type="PANTHER" id="PTHR47642:SF5">
    <property type="entry name" value="ATP-DEPENDENT DNA HELICASE"/>
    <property type="match status" value="1"/>
</dbReference>
<dbReference type="CDD" id="cd18809">
    <property type="entry name" value="SF1_C_RecD"/>
    <property type="match status" value="1"/>
</dbReference>
<keyword evidence="8" id="KW-1185">Reference proteome</keyword>
<evidence type="ECO:0000259" key="4">
    <source>
        <dbReference type="Pfam" id="PF05970"/>
    </source>
</evidence>
<dbReference type="Gene3D" id="3.60.10.10">
    <property type="entry name" value="Endonuclease/exonuclease/phosphatase"/>
    <property type="match status" value="1"/>
</dbReference>
<keyword evidence="1" id="KW-0378">Hydrolase</keyword>
<dbReference type="PANTHER" id="PTHR47642">
    <property type="entry name" value="ATP-DEPENDENT DNA HELICASE"/>
    <property type="match status" value="1"/>
</dbReference>
<evidence type="ECO:0000259" key="5">
    <source>
        <dbReference type="Pfam" id="PF14214"/>
    </source>
</evidence>
<feature type="domain" description="Endonuclease/exonuclease/phosphatase" evidence="3">
    <location>
        <begin position="1698"/>
        <end position="1827"/>
    </location>
</feature>
<dbReference type="SUPFAM" id="SSF52540">
    <property type="entry name" value="P-loop containing nucleoside triphosphate hydrolases"/>
    <property type="match status" value="2"/>
</dbReference>
<reference evidence="7" key="1">
    <citation type="submission" date="2021-07" db="EMBL/GenBank/DDBJ databases">
        <authorList>
            <person name="Catto M.A."/>
            <person name="Jacobson A."/>
            <person name="Kennedy G."/>
            <person name="Labadie P."/>
            <person name="Hunt B.G."/>
            <person name="Srinivasan R."/>
        </authorList>
    </citation>
    <scope>NUCLEOTIDE SEQUENCE</scope>
    <source>
        <strain evidence="7">PL_HMW_Pooled</strain>
        <tissue evidence="7">Head</tissue>
    </source>
</reference>
<dbReference type="GO" id="GO:0006281">
    <property type="term" value="P:DNA repair"/>
    <property type="evidence" value="ECO:0007669"/>
    <property type="project" value="UniProtKB-KW"/>
</dbReference>
<dbReference type="GO" id="GO:0000723">
    <property type="term" value="P:telomere maintenance"/>
    <property type="evidence" value="ECO:0007669"/>
    <property type="project" value="InterPro"/>
</dbReference>
<comment type="cofactor">
    <cofactor evidence="1">
        <name>Mg(2+)</name>
        <dbReference type="ChEBI" id="CHEBI:18420"/>
    </cofactor>
</comment>
<proteinExistence type="inferred from homology"/>
<keyword evidence="1 7" id="KW-0347">Helicase</keyword>
<protein>
    <recommendedName>
        <fullName evidence="1">ATP-dependent DNA helicase</fullName>
        <ecNumber evidence="1">5.6.2.3</ecNumber>
    </recommendedName>
</protein>
<dbReference type="EC" id="5.6.2.3" evidence="1"/>
<dbReference type="GO" id="GO:0006310">
    <property type="term" value="P:DNA recombination"/>
    <property type="evidence" value="ECO:0007669"/>
    <property type="project" value="UniProtKB-KW"/>
</dbReference>
<reference evidence="7" key="2">
    <citation type="journal article" date="2023" name="BMC Genomics">
        <title>Pest status, molecular evolution, and epigenetic factors derived from the genome assembly of Frankliniella fusca, a thysanopteran phytovirus vector.</title>
        <authorList>
            <person name="Catto M.A."/>
            <person name="Labadie P.E."/>
            <person name="Jacobson A.L."/>
            <person name="Kennedy G.G."/>
            <person name="Srinivasan R."/>
            <person name="Hunt B.G."/>
        </authorList>
    </citation>
    <scope>NUCLEOTIDE SEQUENCE</scope>
    <source>
        <strain evidence="7">PL_HMW_Pooled</strain>
    </source>
</reference>
<evidence type="ECO:0000259" key="3">
    <source>
        <dbReference type="Pfam" id="PF03372"/>
    </source>
</evidence>
<dbReference type="InterPro" id="IPR010285">
    <property type="entry name" value="DNA_helicase_pif1-like_DEAD"/>
</dbReference>
<evidence type="ECO:0000256" key="1">
    <source>
        <dbReference type="RuleBase" id="RU363044"/>
    </source>
</evidence>
<evidence type="ECO:0000313" key="8">
    <source>
        <dbReference type="Proteomes" id="UP001219518"/>
    </source>
</evidence>